<keyword evidence="2" id="KW-0238">DNA-binding</keyword>
<feature type="compositionally biased region" description="Polar residues" evidence="5">
    <location>
        <begin position="79"/>
        <end position="101"/>
    </location>
</feature>
<keyword evidence="1" id="KW-0805">Transcription regulation</keyword>
<dbReference type="CDD" id="cd00067">
    <property type="entry name" value="GAL4"/>
    <property type="match status" value="1"/>
</dbReference>
<evidence type="ECO:0000313" key="8">
    <source>
        <dbReference type="Proteomes" id="UP000184546"/>
    </source>
</evidence>
<evidence type="ECO:0000256" key="3">
    <source>
        <dbReference type="ARBA" id="ARBA00023163"/>
    </source>
</evidence>
<dbReference type="Proteomes" id="UP000184546">
    <property type="component" value="Unassembled WGS sequence"/>
</dbReference>
<dbReference type="GO" id="GO:0005634">
    <property type="term" value="C:nucleus"/>
    <property type="evidence" value="ECO:0007669"/>
    <property type="project" value="TreeGrafter"/>
</dbReference>
<dbReference type="InterPro" id="IPR036864">
    <property type="entry name" value="Zn2-C6_fun-type_DNA-bd_sf"/>
</dbReference>
<keyword evidence="8" id="KW-1185">Reference proteome</keyword>
<proteinExistence type="predicted"/>
<keyword evidence="3" id="KW-0804">Transcription</keyword>
<evidence type="ECO:0000256" key="5">
    <source>
        <dbReference type="SAM" id="MobiDB-lite"/>
    </source>
</evidence>
<reference evidence="8" key="1">
    <citation type="journal article" date="2017" name="Genome Biol.">
        <title>Comparative genomics reveals high biological diversity and specific adaptations in the industrially and medically important fungal genus Aspergillus.</title>
        <authorList>
            <person name="de Vries R.P."/>
            <person name="Riley R."/>
            <person name="Wiebenga A."/>
            <person name="Aguilar-Osorio G."/>
            <person name="Amillis S."/>
            <person name="Uchima C.A."/>
            <person name="Anderluh G."/>
            <person name="Asadollahi M."/>
            <person name="Askin M."/>
            <person name="Barry K."/>
            <person name="Battaglia E."/>
            <person name="Bayram O."/>
            <person name="Benocci T."/>
            <person name="Braus-Stromeyer S.A."/>
            <person name="Caldana C."/>
            <person name="Canovas D."/>
            <person name="Cerqueira G.C."/>
            <person name="Chen F."/>
            <person name="Chen W."/>
            <person name="Choi C."/>
            <person name="Clum A."/>
            <person name="Dos Santos R.A."/>
            <person name="Damasio A.R."/>
            <person name="Diallinas G."/>
            <person name="Emri T."/>
            <person name="Fekete E."/>
            <person name="Flipphi M."/>
            <person name="Freyberg S."/>
            <person name="Gallo A."/>
            <person name="Gournas C."/>
            <person name="Habgood R."/>
            <person name="Hainaut M."/>
            <person name="Harispe M.L."/>
            <person name="Henrissat B."/>
            <person name="Hilden K.S."/>
            <person name="Hope R."/>
            <person name="Hossain A."/>
            <person name="Karabika E."/>
            <person name="Karaffa L."/>
            <person name="Karanyi Z."/>
            <person name="Krasevec N."/>
            <person name="Kuo A."/>
            <person name="Kusch H."/>
            <person name="LaButti K."/>
            <person name="Lagendijk E.L."/>
            <person name="Lapidus A."/>
            <person name="Levasseur A."/>
            <person name="Lindquist E."/>
            <person name="Lipzen A."/>
            <person name="Logrieco A.F."/>
            <person name="MacCabe A."/>
            <person name="Maekelae M.R."/>
            <person name="Malavazi I."/>
            <person name="Melin P."/>
            <person name="Meyer V."/>
            <person name="Mielnichuk N."/>
            <person name="Miskei M."/>
            <person name="Molnar A.P."/>
            <person name="Mule G."/>
            <person name="Ngan C.Y."/>
            <person name="Orejas M."/>
            <person name="Orosz E."/>
            <person name="Ouedraogo J.P."/>
            <person name="Overkamp K.M."/>
            <person name="Park H.-S."/>
            <person name="Perrone G."/>
            <person name="Piumi F."/>
            <person name="Punt P.J."/>
            <person name="Ram A.F."/>
            <person name="Ramon A."/>
            <person name="Rauscher S."/>
            <person name="Record E."/>
            <person name="Riano-Pachon D.M."/>
            <person name="Robert V."/>
            <person name="Roehrig J."/>
            <person name="Ruller R."/>
            <person name="Salamov A."/>
            <person name="Salih N.S."/>
            <person name="Samson R.A."/>
            <person name="Sandor E."/>
            <person name="Sanguinetti M."/>
            <person name="Schuetze T."/>
            <person name="Sepcic K."/>
            <person name="Shelest E."/>
            <person name="Sherlock G."/>
            <person name="Sophianopoulou V."/>
            <person name="Squina F.M."/>
            <person name="Sun H."/>
            <person name="Susca A."/>
            <person name="Todd R.B."/>
            <person name="Tsang A."/>
            <person name="Unkles S.E."/>
            <person name="van de Wiele N."/>
            <person name="van Rossen-Uffink D."/>
            <person name="Oliveira J.V."/>
            <person name="Vesth T.C."/>
            <person name="Visser J."/>
            <person name="Yu J.-H."/>
            <person name="Zhou M."/>
            <person name="Andersen M.R."/>
            <person name="Archer D.B."/>
            <person name="Baker S.E."/>
            <person name="Benoit I."/>
            <person name="Brakhage A.A."/>
            <person name="Braus G.H."/>
            <person name="Fischer R."/>
            <person name="Frisvad J.C."/>
            <person name="Goldman G.H."/>
            <person name="Houbraken J."/>
            <person name="Oakley B."/>
            <person name="Pocsi I."/>
            <person name="Scazzocchio C."/>
            <person name="Seiboth B."/>
            <person name="vanKuyk P.A."/>
            <person name="Wortman J."/>
            <person name="Dyer P.S."/>
            <person name="Grigoriev I.V."/>
        </authorList>
    </citation>
    <scope>NUCLEOTIDE SEQUENCE [LARGE SCALE GENOMIC DNA]</scope>
    <source>
        <strain evidence="8">ATCC 16872 / CBS 172.66 / WB 5094</strain>
    </source>
</reference>
<dbReference type="GO" id="GO:0008270">
    <property type="term" value="F:zinc ion binding"/>
    <property type="evidence" value="ECO:0007669"/>
    <property type="project" value="InterPro"/>
</dbReference>
<dbReference type="STRING" id="690307.A0A1L9WIW7"/>
<dbReference type="SMART" id="SM00066">
    <property type="entry name" value="GAL4"/>
    <property type="match status" value="1"/>
</dbReference>
<sequence length="439" mass="48843">MFGTLRYLTNNQTGEFLERESGVVGTALTNKPRHAACDNCRVKKIRCSGQRAGCSRCNTLSLPCEYTHAPAWKCKKKTASNSRRMNQTNDHGNFSESSTRPGRSPPTVAALTAVVQPCSLTTEPLLRMREENYPELDRQMQQRSGYSDAVLDTAWEQVSTWSSCLEWSPAKEVTFMPESDFPIAEDPPLSPDSLVPGYPAPENTAQRQQTVPPIVDGFPPPGFLLTPRFNLTHNIRSSSHTSEIAVEEQSSCSCVNSAVLLLDELQAPHRNGGGSGEQSLDCILSIYQEVLTLSKRMISCDTCRRKSENMMVLTMVLERLAILCREVIDAFIVQRGASVNVNANVNQPQRLILGEYQIEGGDYEVMMGMLVTRRLSELEDLLTCMRTISASTRRPHQQARLMRVGQHVKDLFSKLASICPSVTEWKVDANRSRLQGVGN</sequence>
<dbReference type="AlphaFoldDB" id="A0A1L9WIW7"/>
<dbReference type="GO" id="GO:0000981">
    <property type="term" value="F:DNA-binding transcription factor activity, RNA polymerase II-specific"/>
    <property type="evidence" value="ECO:0007669"/>
    <property type="project" value="InterPro"/>
</dbReference>
<dbReference type="OMA" id="MARVDQH"/>
<dbReference type="PROSITE" id="PS00463">
    <property type="entry name" value="ZN2_CY6_FUNGAL_1"/>
    <property type="match status" value="1"/>
</dbReference>
<protein>
    <recommendedName>
        <fullName evidence="6">Zn(2)-C6 fungal-type domain-containing protein</fullName>
    </recommendedName>
</protein>
<accession>A0A1L9WIW7</accession>
<dbReference type="InterPro" id="IPR001138">
    <property type="entry name" value="Zn2Cys6_DnaBD"/>
</dbReference>
<organism evidence="7 8">
    <name type="scientific">Aspergillus aculeatus (strain ATCC 16872 / CBS 172.66 / WB 5094)</name>
    <dbReference type="NCBI Taxonomy" id="690307"/>
    <lineage>
        <taxon>Eukaryota</taxon>
        <taxon>Fungi</taxon>
        <taxon>Dikarya</taxon>
        <taxon>Ascomycota</taxon>
        <taxon>Pezizomycotina</taxon>
        <taxon>Eurotiomycetes</taxon>
        <taxon>Eurotiomycetidae</taxon>
        <taxon>Eurotiales</taxon>
        <taxon>Aspergillaceae</taxon>
        <taxon>Aspergillus</taxon>
        <taxon>Aspergillus subgen. Circumdati</taxon>
    </lineage>
</organism>
<dbReference type="VEuPathDB" id="FungiDB:ASPACDRAFT_126368"/>
<dbReference type="GeneID" id="30970731"/>
<dbReference type="PANTHER" id="PTHR31668:SF10">
    <property type="entry name" value="ZN(II)2CYS6 TRANSCRIPTION FACTOR (EUROFUNG)"/>
    <property type="match status" value="1"/>
</dbReference>
<evidence type="ECO:0000259" key="6">
    <source>
        <dbReference type="PROSITE" id="PS50048"/>
    </source>
</evidence>
<gene>
    <name evidence="7" type="ORF">ASPACDRAFT_126368</name>
</gene>
<feature type="region of interest" description="Disordered" evidence="5">
    <location>
        <begin position="77"/>
        <end position="105"/>
    </location>
</feature>
<evidence type="ECO:0000313" key="7">
    <source>
        <dbReference type="EMBL" id="OJJ96089.1"/>
    </source>
</evidence>
<evidence type="ECO:0000256" key="1">
    <source>
        <dbReference type="ARBA" id="ARBA00023015"/>
    </source>
</evidence>
<dbReference type="Gene3D" id="4.10.240.10">
    <property type="entry name" value="Zn(2)-C6 fungal-type DNA-binding domain"/>
    <property type="match status" value="1"/>
</dbReference>
<dbReference type="PANTHER" id="PTHR31668">
    <property type="entry name" value="GLUCOSE TRANSPORT TRANSCRIPTION REGULATOR RGT1-RELATED-RELATED"/>
    <property type="match status" value="1"/>
</dbReference>
<dbReference type="InterPro" id="IPR050797">
    <property type="entry name" value="Carb_Metab_Trans_Reg"/>
</dbReference>
<dbReference type="GO" id="GO:0001080">
    <property type="term" value="P:nitrogen catabolite activation of transcription from RNA polymerase II promoter"/>
    <property type="evidence" value="ECO:0007669"/>
    <property type="project" value="TreeGrafter"/>
</dbReference>
<dbReference type="GO" id="GO:0003677">
    <property type="term" value="F:DNA binding"/>
    <property type="evidence" value="ECO:0007669"/>
    <property type="project" value="UniProtKB-KW"/>
</dbReference>
<keyword evidence="4" id="KW-0539">Nucleus</keyword>
<name>A0A1L9WIW7_ASPA1</name>
<evidence type="ECO:0000256" key="4">
    <source>
        <dbReference type="ARBA" id="ARBA00023242"/>
    </source>
</evidence>
<dbReference type="PROSITE" id="PS50048">
    <property type="entry name" value="ZN2_CY6_FUNGAL_2"/>
    <property type="match status" value="1"/>
</dbReference>
<dbReference type="EMBL" id="KV878987">
    <property type="protein sequence ID" value="OJJ96089.1"/>
    <property type="molecule type" value="Genomic_DNA"/>
</dbReference>
<dbReference type="Pfam" id="PF00172">
    <property type="entry name" value="Zn_clus"/>
    <property type="match status" value="1"/>
</dbReference>
<feature type="domain" description="Zn(2)-C6 fungal-type" evidence="6">
    <location>
        <begin position="36"/>
        <end position="66"/>
    </location>
</feature>
<evidence type="ECO:0000256" key="2">
    <source>
        <dbReference type="ARBA" id="ARBA00023125"/>
    </source>
</evidence>
<dbReference type="SUPFAM" id="SSF57701">
    <property type="entry name" value="Zn2/Cys6 DNA-binding domain"/>
    <property type="match status" value="1"/>
</dbReference>
<dbReference type="OrthoDB" id="2740448at2759"/>
<dbReference type="RefSeq" id="XP_020052429.1">
    <property type="nucleotide sequence ID" value="XM_020196917.1"/>
</dbReference>